<gene>
    <name evidence="1" type="ORF">ACFQ33_20410</name>
</gene>
<sequence>MPGARITLSDELSPAINAIAAAATHPGDLMASFAAAMLTATQRRFERETDPDGRPWPPLAKRTTMKKVRGKRRGSDHILRETTRLYRSLTTRSDNRSAEIGTNLTYAGIHQFGGEIQQYARSQRASLKKIRNRYRFVRPGTKGAEERRITIGEHSVRIPARPYLGFSAEDVAALTAIGEAWLAEEAAR</sequence>
<evidence type="ECO:0000313" key="2">
    <source>
        <dbReference type="Proteomes" id="UP001597173"/>
    </source>
</evidence>
<keyword evidence="2" id="KW-1185">Reference proteome</keyword>
<accession>A0ABW3Z1Z0</accession>
<evidence type="ECO:0000313" key="1">
    <source>
        <dbReference type="EMBL" id="MFD1330255.1"/>
    </source>
</evidence>
<dbReference type="Pfam" id="PF05069">
    <property type="entry name" value="Phage_tail_S"/>
    <property type="match status" value="1"/>
</dbReference>
<dbReference type="RefSeq" id="WP_374841193.1">
    <property type="nucleotide sequence ID" value="NZ_JBHEEW010000019.1"/>
</dbReference>
<dbReference type="InterPro" id="IPR006522">
    <property type="entry name" value="Phage_virion_morphogenesis"/>
</dbReference>
<protein>
    <submittedName>
        <fullName evidence="1">Phage virion morphogenesis protein</fullName>
    </submittedName>
</protein>
<proteinExistence type="predicted"/>
<comment type="caution">
    <text evidence="1">The sequence shown here is derived from an EMBL/GenBank/DDBJ whole genome shotgun (WGS) entry which is preliminary data.</text>
</comment>
<name>A0ABW3Z1Z0_MYCRA</name>
<dbReference type="Proteomes" id="UP001597173">
    <property type="component" value="Unassembled WGS sequence"/>
</dbReference>
<reference evidence="2" key="1">
    <citation type="journal article" date="2019" name="Int. J. Syst. Evol. Microbiol.">
        <title>The Global Catalogue of Microorganisms (GCM) 10K type strain sequencing project: providing services to taxonomists for standard genome sequencing and annotation.</title>
        <authorList>
            <consortium name="The Broad Institute Genomics Platform"/>
            <consortium name="The Broad Institute Genome Sequencing Center for Infectious Disease"/>
            <person name="Wu L."/>
            <person name="Ma J."/>
        </authorList>
    </citation>
    <scope>NUCLEOTIDE SEQUENCE [LARGE SCALE GENOMIC DNA]</scope>
    <source>
        <strain evidence="2">CCUG 55609</strain>
    </source>
</reference>
<dbReference type="EMBL" id="JBHTNF010000020">
    <property type="protein sequence ID" value="MFD1330255.1"/>
    <property type="molecule type" value="Genomic_DNA"/>
</dbReference>
<organism evidence="1 2">
    <name type="scientific">Mycoplana ramosa</name>
    <name type="common">Mycoplana bullata</name>
    <dbReference type="NCBI Taxonomy" id="40837"/>
    <lineage>
        <taxon>Bacteria</taxon>
        <taxon>Pseudomonadati</taxon>
        <taxon>Pseudomonadota</taxon>
        <taxon>Alphaproteobacteria</taxon>
        <taxon>Hyphomicrobiales</taxon>
        <taxon>Rhizobiaceae</taxon>
        <taxon>Mycoplana</taxon>
    </lineage>
</organism>
<dbReference type="NCBIfam" id="TIGR01635">
    <property type="entry name" value="tail_comp_S"/>
    <property type="match status" value="1"/>
</dbReference>